<feature type="domain" description="VOC" evidence="1">
    <location>
        <begin position="18"/>
        <end position="142"/>
    </location>
</feature>
<dbReference type="EMBL" id="QGTR01000001">
    <property type="protein sequence ID" value="PWW04434.1"/>
    <property type="molecule type" value="Genomic_DNA"/>
</dbReference>
<reference evidence="2 3" key="1">
    <citation type="submission" date="2018-05" db="EMBL/GenBank/DDBJ databases">
        <title>Genomic Encyclopedia of Type Strains, Phase IV (KMG-IV): sequencing the most valuable type-strain genomes for metagenomic binning, comparative biology and taxonomic classification.</title>
        <authorList>
            <person name="Goeker M."/>
        </authorList>
    </citation>
    <scope>NUCLEOTIDE SEQUENCE [LARGE SCALE GENOMIC DNA]</scope>
    <source>
        <strain evidence="2 3">DSM 16791</strain>
    </source>
</reference>
<dbReference type="InterPro" id="IPR004360">
    <property type="entry name" value="Glyas_Fos-R_dOase_dom"/>
</dbReference>
<name>A0A317PUR9_9HYPH</name>
<accession>A0A317PUR9</accession>
<evidence type="ECO:0000313" key="2">
    <source>
        <dbReference type="EMBL" id="PWW04434.1"/>
    </source>
</evidence>
<evidence type="ECO:0000313" key="3">
    <source>
        <dbReference type="Proteomes" id="UP000246352"/>
    </source>
</evidence>
<protein>
    <submittedName>
        <fullName evidence="2">Glyoxalase/bleomycin resistance protein/dioxygenase superfamily protein</fullName>
    </submittedName>
</protein>
<gene>
    <name evidence="2" type="ORF">DFR52_1011132</name>
</gene>
<sequence>MTDNTQSPAPARGFAVLGLGEIAIRCNDLASMTAFYRDIIGLDIFSDRGGIVFFRLDNGVAGHTAVLALFDRERNPDRPGPLTPSSTLHHLALTVAADRQGAACSWFDRNGITWHAEDFGWVGWRGIFVRDPEGNTVELVARVTAPD</sequence>
<dbReference type="OrthoDB" id="9812656at2"/>
<dbReference type="Proteomes" id="UP000246352">
    <property type="component" value="Unassembled WGS sequence"/>
</dbReference>
<dbReference type="Pfam" id="PF00903">
    <property type="entry name" value="Glyoxalase"/>
    <property type="match status" value="1"/>
</dbReference>
<dbReference type="GO" id="GO:0051213">
    <property type="term" value="F:dioxygenase activity"/>
    <property type="evidence" value="ECO:0007669"/>
    <property type="project" value="UniProtKB-KW"/>
</dbReference>
<dbReference type="InterPro" id="IPR050383">
    <property type="entry name" value="GlyoxalaseI/FosfomycinResist"/>
</dbReference>
<dbReference type="PROSITE" id="PS51819">
    <property type="entry name" value="VOC"/>
    <property type="match status" value="1"/>
</dbReference>
<dbReference type="AlphaFoldDB" id="A0A317PUR9"/>
<keyword evidence="3" id="KW-1185">Reference proteome</keyword>
<evidence type="ECO:0000259" key="1">
    <source>
        <dbReference type="PROSITE" id="PS51819"/>
    </source>
</evidence>
<organism evidence="2 3">
    <name type="scientific">Hoeflea marina</name>
    <dbReference type="NCBI Taxonomy" id="274592"/>
    <lineage>
        <taxon>Bacteria</taxon>
        <taxon>Pseudomonadati</taxon>
        <taxon>Pseudomonadota</taxon>
        <taxon>Alphaproteobacteria</taxon>
        <taxon>Hyphomicrobiales</taxon>
        <taxon>Rhizobiaceae</taxon>
        <taxon>Hoeflea</taxon>
    </lineage>
</organism>
<dbReference type="InterPro" id="IPR029068">
    <property type="entry name" value="Glyas_Bleomycin-R_OHBP_Dase"/>
</dbReference>
<keyword evidence="2" id="KW-0560">Oxidoreductase</keyword>
<dbReference type="RefSeq" id="WP_110030870.1">
    <property type="nucleotide sequence ID" value="NZ_QGTR01000001.1"/>
</dbReference>
<dbReference type="PANTHER" id="PTHR21366:SF14">
    <property type="entry name" value="GLYOXALASE DOMAIN-CONTAINING PROTEIN 5"/>
    <property type="match status" value="1"/>
</dbReference>
<dbReference type="PANTHER" id="PTHR21366">
    <property type="entry name" value="GLYOXALASE FAMILY PROTEIN"/>
    <property type="match status" value="1"/>
</dbReference>
<keyword evidence="2" id="KW-0223">Dioxygenase</keyword>
<dbReference type="Gene3D" id="3.10.180.10">
    <property type="entry name" value="2,3-Dihydroxybiphenyl 1,2-Dioxygenase, domain 1"/>
    <property type="match status" value="1"/>
</dbReference>
<comment type="caution">
    <text evidence="2">The sequence shown here is derived from an EMBL/GenBank/DDBJ whole genome shotgun (WGS) entry which is preliminary data.</text>
</comment>
<proteinExistence type="predicted"/>
<dbReference type="InterPro" id="IPR037523">
    <property type="entry name" value="VOC_core"/>
</dbReference>
<dbReference type="SUPFAM" id="SSF54593">
    <property type="entry name" value="Glyoxalase/Bleomycin resistance protein/Dihydroxybiphenyl dioxygenase"/>
    <property type="match status" value="1"/>
</dbReference>